<evidence type="ECO:0000256" key="1">
    <source>
        <dbReference type="SAM" id="Phobius"/>
    </source>
</evidence>
<dbReference type="RefSeq" id="WP_188385243.1">
    <property type="nucleotide sequence ID" value="NZ_BMEY01000015.1"/>
</dbReference>
<reference evidence="3" key="1">
    <citation type="journal article" date="2014" name="Int. J. Syst. Evol. Microbiol.">
        <title>Complete genome sequence of Corynebacterium casei LMG S-19264T (=DSM 44701T), isolated from a smear-ripened cheese.</title>
        <authorList>
            <consortium name="US DOE Joint Genome Institute (JGI-PGF)"/>
            <person name="Walter F."/>
            <person name="Albersmeier A."/>
            <person name="Kalinowski J."/>
            <person name="Ruckert C."/>
        </authorList>
    </citation>
    <scope>NUCLEOTIDE SEQUENCE</scope>
    <source>
        <strain evidence="3">CGMCC 1.12408</strain>
    </source>
</reference>
<comment type="caution">
    <text evidence="3">The sequence shown here is derived from an EMBL/GenBank/DDBJ whole genome shotgun (WGS) entry which is preliminary data.</text>
</comment>
<dbReference type="EMBL" id="BMEY01000015">
    <property type="protein sequence ID" value="GGA82824.1"/>
    <property type="molecule type" value="Genomic_DNA"/>
</dbReference>
<dbReference type="Proteomes" id="UP000613512">
    <property type="component" value="Unassembled WGS sequence"/>
</dbReference>
<feature type="transmembrane region" description="Helical" evidence="1">
    <location>
        <begin position="9"/>
        <end position="26"/>
    </location>
</feature>
<evidence type="ECO:0000313" key="3">
    <source>
        <dbReference type="EMBL" id="GGA82824.1"/>
    </source>
</evidence>
<accession>A0A916S6D4</accession>
<dbReference type="Pfam" id="PF14258">
    <property type="entry name" value="DUF4350"/>
    <property type="match status" value="1"/>
</dbReference>
<keyword evidence="1" id="KW-1133">Transmembrane helix</keyword>
<reference evidence="3" key="2">
    <citation type="submission" date="2020-09" db="EMBL/GenBank/DDBJ databases">
        <authorList>
            <person name="Sun Q."/>
            <person name="Zhou Y."/>
        </authorList>
    </citation>
    <scope>NUCLEOTIDE SEQUENCE</scope>
    <source>
        <strain evidence="3">CGMCC 1.12408</strain>
    </source>
</reference>
<name>A0A916S6D4_9BACI</name>
<keyword evidence="1" id="KW-0812">Transmembrane</keyword>
<sequence length="372" mass="43378">MKKSANKTWIWIIVLLVIFIGLSVMLESNQPKEYRPFASHSPSPTGVKAFFTYLESELDSVKRLGDSPSQLNQEENQLLLMVEPNLVDSQVTMDDYITFMEAGNTILLLKRNVEGMFQLHTEFALDEGETVRVTDWLEKEWEALILSGMRIIPNEEDQVLLQDEQGVIAIKREYGAGQLIAVNSPDWITNQFILEADHLSLVFNLMEEEPTVVWFDEYSHQSSQLANVTEIYPKWLLVLGLQLIILTLLWLLYRGKRFGPIRTPRESYVRFSDEHITSLAAWYEKGKLYNDSLKTQADYVKMLLREKWGIPYEKEWRLLHNQLSFKVKKMSEEEVSTLIHGIEDVLTKSNISKQEYVLWANRIDRLRNEVEE</sequence>
<organism evidence="3 4">
    <name type="scientific">Ornithinibacillus halotolerans</name>
    <dbReference type="NCBI Taxonomy" id="1274357"/>
    <lineage>
        <taxon>Bacteria</taxon>
        <taxon>Bacillati</taxon>
        <taxon>Bacillota</taxon>
        <taxon>Bacilli</taxon>
        <taxon>Bacillales</taxon>
        <taxon>Bacillaceae</taxon>
        <taxon>Ornithinibacillus</taxon>
    </lineage>
</organism>
<dbReference type="AlphaFoldDB" id="A0A916S6D4"/>
<proteinExistence type="predicted"/>
<feature type="domain" description="DUF4350" evidence="2">
    <location>
        <begin position="39"/>
        <end position="205"/>
    </location>
</feature>
<keyword evidence="1" id="KW-0472">Membrane</keyword>
<dbReference type="InterPro" id="IPR025646">
    <property type="entry name" value="DUF4350"/>
</dbReference>
<keyword evidence="4" id="KW-1185">Reference proteome</keyword>
<evidence type="ECO:0000313" key="4">
    <source>
        <dbReference type="Proteomes" id="UP000613512"/>
    </source>
</evidence>
<gene>
    <name evidence="3" type="ORF">GCM10008025_27450</name>
</gene>
<feature type="transmembrane region" description="Helical" evidence="1">
    <location>
        <begin position="235"/>
        <end position="253"/>
    </location>
</feature>
<protein>
    <recommendedName>
        <fullName evidence="2">DUF4350 domain-containing protein</fullName>
    </recommendedName>
</protein>
<evidence type="ECO:0000259" key="2">
    <source>
        <dbReference type="Pfam" id="PF14258"/>
    </source>
</evidence>